<evidence type="ECO:0000313" key="7">
    <source>
        <dbReference type="Proteomes" id="UP001370490"/>
    </source>
</evidence>
<protein>
    <recommendedName>
        <fullName evidence="3">Growth-regulating factor</fullName>
    </recommendedName>
</protein>
<comment type="subcellular location">
    <subcellularLocation>
        <location evidence="2 3">Nucleus</location>
    </subcellularLocation>
</comment>
<dbReference type="GO" id="GO:0005524">
    <property type="term" value="F:ATP binding"/>
    <property type="evidence" value="ECO:0007669"/>
    <property type="project" value="UniProtKB-UniRule"/>
</dbReference>
<reference evidence="6 7" key="1">
    <citation type="submission" date="2023-12" db="EMBL/GenBank/DDBJ databases">
        <title>A high-quality genome assembly for Dillenia turbinata (Dilleniales).</title>
        <authorList>
            <person name="Chanderbali A."/>
        </authorList>
    </citation>
    <scope>NUCLEOTIDE SEQUENCE [LARGE SCALE GENOMIC DNA]</scope>
    <source>
        <strain evidence="6">LSX21</strain>
        <tissue evidence="6">Leaf</tissue>
    </source>
</reference>
<gene>
    <name evidence="6" type="ORF">RJ641_001481</name>
</gene>
<feature type="region of interest" description="Disordered" evidence="4">
    <location>
        <begin position="43"/>
        <end position="83"/>
    </location>
</feature>
<sequence length="298" mass="33352">MNVRVELDTRFGNSSDPEPWRCRRTDGKKWRCSRDVAPDQKYCERHSHKGRPRSRKHVEPHHNFDDINTVTTHNNSLSSSSSTVSNMSFTKQYHHQFPTSFVSSAAPNELSRYLEWSLKSQQNTSMVSPSSNHHHQQQWHQLMHSKVLNSFPEQPLLSPRLSGLEGQLQEAEEGRRHFIDAWSTAEREDININANCSLPPTKGKIPMSSLTLSVSGGTDEESEEQPQMGIENKLDSERENEGIAKSWMSPASWMGWPPGGPLAEALCLGIAGTDGSSTPTSTRSSYAVADGNQTLNLI</sequence>
<keyword evidence="7" id="KW-1185">Reference proteome</keyword>
<feature type="compositionally biased region" description="Low complexity" evidence="4">
    <location>
        <begin position="68"/>
        <end position="83"/>
    </location>
</feature>
<proteinExistence type="inferred from homology"/>
<organism evidence="6 7">
    <name type="scientific">Dillenia turbinata</name>
    <dbReference type="NCBI Taxonomy" id="194707"/>
    <lineage>
        <taxon>Eukaryota</taxon>
        <taxon>Viridiplantae</taxon>
        <taxon>Streptophyta</taxon>
        <taxon>Embryophyta</taxon>
        <taxon>Tracheophyta</taxon>
        <taxon>Spermatophyta</taxon>
        <taxon>Magnoliopsida</taxon>
        <taxon>eudicotyledons</taxon>
        <taxon>Gunneridae</taxon>
        <taxon>Pentapetalae</taxon>
        <taxon>Dilleniales</taxon>
        <taxon>Dilleniaceae</taxon>
        <taxon>Dillenia</taxon>
    </lineage>
</organism>
<feature type="short sequence motif" description="Bipartite nuclear localization signal" evidence="2">
    <location>
        <begin position="21"/>
        <end position="31"/>
    </location>
</feature>
<keyword evidence="3" id="KW-0010">Activator</keyword>
<feature type="region of interest" description="Disordered" evidence="4">
    <location>
        <begin position="210"/>
        <end position="238"/>
    </location>
</feature>
<dbReference type="Pfam" id="PF08879">
    <property type="entry name" value="WRC"/>
    <property type="match status" value="1"/>
</dbReference>
<dbReference type="AlphaFoldDB" id="A0AAN8W8B7"/>
<evidence type="ECO:0000256" key="4">
    <source>
        <dbReference type="SAM" id="MobiDB-lite"/>
    </source>
</evidence>
<dbReference type="GO" id="GO:0032502">
    <property type="term" value="P:developmental process"/>
    <property type="evidence" value="ECO:0007669"/>
    <property type="project" value="InterPro"/>
</dbReference>
<feature type="compositionally biased region" description="Basic residues" evidence="4">
    <location>
        <begin position="46"/>
        <end position="59"/>
    </location>
</feature>
<comment type="function">
    <text evidence="3">Transcription activator.</text>
</comment>
<keyword evidence="3" id="KW-0805">Transcription regulation</keyword>
<keyword evidence="1 2" id="KW-0539">Nucleus</keyword>
<evidence type="ECO:0000256" key="3">
    <source>
        <dbReference type="RuleBase" id="RU367127"/>
    </source>
</evidence>
<dbReference type="EMBL" id="JBAMMX010000001">
    <property type="protein sequence ID" value="KAK6948008.1"/>
    <property type="molecule type" value="Genomic_DNA"/>
</dbReference>
<evidence type="ECO:0000313" key="6">
    <source>
        <dbReference type="EMBL" id="KAK6948008.1"/>
    </source>
</evidence>
<feature type="domain" description="WRC" evidence="5">
    <location>
        <begin position="16"/>
        <end position="60"/>
    </location>
</feature>
<comment type="domain">
    <text evidence="3">The QLQ domain and WRC domain may be involved in protein-protein interaction and DNA-binding, respectively.</text>
</comment>
<evidence type="ECO:0000256" key="2">
    <source>
        <dbReference type="PROSITE-ProRule" id="PRU01002"/>
    </source>
</evidence>
<evidence type="ECO:0000259" key="5">
    <source>
        <dbReference type="PROSITE" id="PS51667"/>
    </source>
</evidence>
<dbReference type="PROSITE" id="PS51667">
    <property type="entry name" value="WRC"/>
    <property type="match status" value="1"/>
</dbReference>
<dbReference type="GO" id="GO:0005634">
    <property type="term" value="C:nucleus"/>
    <property type="evidence" value="ECO:0007669"/>
    <property type="project" value="UniProtKB-SubCell"/>
</dbReference>
<name>A0AAN8W8B7_9MAGN</name>
<feature type="short sequence motif" description="Bipartite nuclear localization signal" evidence="2">
    <location>
        <begin position="49"/>
        <end position="56"/>
    </location>
</feature>
<accession>A0AAN8W8B7</accession>
<dbReference type="GO" id="GO:0006351">
    <property type="term" value="P:DNA-templated transcription"/>
    <property type="evidence" value="ECO:0007669"/>
    <property type="project" value="UniProtKB-UniRule"/>
</dbReference>
<dbReference type="InterPro" id="IPR031137">
    <property type="entry name" value="GRF"/>
</dbReference>
<dbReference type="Proteomes" id="UP001370490">
    <property type="component" value="Unassembled WGS sequence"/>
</dbReference>
<dbReference type="PANTHER" id="PTHR31602:SF101">
    <property type="entry name" value="GROWTH-REGULATING FACTOR 7"/>
    <property type="match status" value="1"/>
</dbReference>
<keyword evidence="3" id="KW-0804">Transcription</keyword>
<dbReference type="InterPro" id="IPR014977">
    <property type="entry name" value="WRC_dom"/>
</dbReference>
<dbReference type="PANTHER" id="PTHR31602">
    <property type="entry name" value="GROWTH-REGULATING FACTOR 5"/>
    <property type="match status" value="1"/>
</dbReference>
<evidence type="ECO:0000256" key="1">
    <source>
        <dbReference type="ARBA" id="ARBA00023242"/>
    </source>
</evidence>
<comment type="caution">
    <text evidence="6">The sequence shown here is derived from an EMBL/GenBank/DDBJ whole genome shotgun (WGS) entry which is preliminary data.</text>
</comment>
<comment type="similarity">
    <text evidence="3">Belongs to the GRF family.</text>
</comment>